<dbReference type="RefSeq" id="WP_144197242.1">
    <property type="nucleotide sequence ID" value="NZ_CAJPVH010000022.1"/>
</dbReference>
<reference evidence="12" key="3">
    <citation type="submission" date="2022-05" db="EMBL/GenBank/DDBJ databases">
        <authorList>
            <person name="Kunte H.-J."/>
        </authorList>
    </citation>
    <scope>NUCLEOTIDE SEQUENCE</scope>
    <source>
        <strain evidence="12">G5</strain>
    </source>
</reference>
<dbReference type="Proteomes" id="UP000318943">
    <property type="component" value="Unassembled WGS sequence"/>
</dbReference>
<dbReference type="PANTHER" id="PTHR38686">
    <property type="entry name" value="APOLIPOPROTEIN N-ACYLTRANSFERASE"/>
    <property type="match status" value="1"/>
</dbReference>
<evidence type="ECO:0000256" key="3">
    <source>
        <dbReference type="ARBA" id="ARBA00022475"/>
    </source>
</evidence>
<feature type="transmembrane region" description="Helical" evidence="9">
    <location>
        <begin position="50"/>
        <end position="66"/>
    </location>
</feature>
<feature type="transmembrane region" description="Helical" evidence="9">
    <location>
        <begin position="145"/>
        <end position="168"/>
    </location>
</feature>
<evidence type="ECO:0000256" key="9">
    <source>
        <dbReference type="HAMAP-Rule" id="MF_01148"/>
    </source>
</evidence>
<dbReference type="GO" id="GO:0005886">
    <property type="term" value="C:plasma membrane"/>
    <property type="evidence" value="ECO:0007669"/>
    <property type="project" value="UniProtKB-SubCell"/>
</dbReference>
<sequence length="535" mass="57411">MTREVQAGAASTASARQTGRRAGSATAVFRLLMAATLGIAHTQAFAPHDWWWLQILSMAGLVALLADAPRPRAAAATGYAFGLGWFLSGIWWLYISMHVYGEMPAWMAALAVVLFAGYLSIWPALAGGAWHWLTQRGRHGVLPALAFGATWALSEWLRGVVFTGFPWLGSGYPHTDGPLAGFAPLIGVYGITALAAAVAALLVTAVRAALRRSATPDTGTRGRLGTALALAIGLPALGFALAPIAWTTPIGQPISVRLLQGNVAQDIKFEPVGIQRSLELYRDLITAEPADLVVTPETAFPVILQELPVDIAQAVRRYMESTGTTVLFGAAGADSPVDFTNSVFAIGPEQPTLYRYNKHHLVPFGEFIPLGFHWFVDMMKMPLGDFRRGGLDQPAVPVRGIHVAPNICYEDLFGEEIAATLRQQPSPANMLANVTNLAWFGDTIALDQHLQISRMRALETRRPMLRATNTGMTAVVKPDGSVQARLPTFQLGTLAATVQGTQGLTPFVRWGNVPALAACLAVLALAFGARRRARP</sequence>
<dbReference type="CDD" id="cd07571">
    <property type="entry name" value="ALP_N-acyl_transferase"/>
    <property type="match status" value="1"/>
</dbReference>
<evidence type="ECO:0000313" key="11">
    <source>
        <dbReference type="EMBL" id="TSP12942.1"/>
    </source>
</evidence>
<feature type="transmembrane region" description="Helical" evidence="9">
    <location>
        <begin position="106"/>
        <end position="133"/>
    </location>
</feature>
<keyword evidence="8 9" id="KW-0012">Acyltransferase</keyword>
<keyword evidence="3 9" id="KW-1003">Cell membrane</keyword>
<comment type="pathway">
    <text evidence="9">Protein modification; lipoprotein biosynthesis (N-acyl transfer).</text>
</comment>
<dbReference type="InterPro" id="IPR003010">
    <property type="entry name" value="C-N_Hydrolase"/>
</dbReference>
<dbReference type="NCBIfam" id="TIGR00546">
    <property type="entry name" value="lnt"/>
    <property type="match status" value="1"/>
</dbReference>
<dbReference type="HAMAP" id="MF_01148">
    <property type="entry name" value="Lnt"/>
    <property type="match status" value="1"/>
</dbReference>
<dbReference type="PANTHER" id="PTHR38686:SF1">
    <property type="entry name" value="APOLIPOPROTEIN N-ACYLTRANSFERASE"/>
    <property type="match status" value="1"/>
</dbReference>
<evidence type="ECO:0000313" key="13">
    <source>
        <dbReference type="Proteomes" id="UP000318943"/>
    </source>
</evidence>
<dbReference type="Pfam" id="PF00795">
    <property type="entry name" value="CN_hydrolase"/>
    <property type="match status" value="1"/>
</dbReference>
<evidence type="ECO:0000256" key="8">
    <source>
        <dbReference type="ARBA" id="ARBA00023315"/>
    </source>
</evidence>
<comment type="function">
    <text evidence="9">Catalyzes the phospholipid dependent N-acylation of the N-terminal cysteine of apolipoprotein, the last step in lipoprotein maturation.</text>
</comment>
<name>A0AAE9L353_9BURK</name>
<dbReference type="InterPro" id="IPR036526">
    <property type="entry name" value="C-N_Hydrolase_sf"/>
</dbReference>
<evidence type="ECO:0000256" key="6">
    <source>
        <dbReference type="ARBA" id="ARBA00022989"/>
    </source>
</evidence>
<keyword evidence="6 9" id="KW-1133">Transmembrane helix</keyword>
<dbReference type="PROSITE" id="PS50263">
    <property type="entry name" value="CN_HYDROLASE"/>
    <property type="match status" value="1"/>
</dbReference>
<dbReference type="GO" id="GO:0016410">
    <property type="term" value="F:N-acyltransferase activity"/>
    <property type="evidence" value="ECO:0007669"/>
    <property type="project" value="UniProtKB-UniRule"/>
</dbReference>
<dbReference type="GO" id="GO:0042158">
    <property type="term" value="P:lipoprotein biosynthetic process"/>
    <property type="evidence" value="ECO:0007669"/>
    <property type="project" value="UniProtKB-UniRule"/>
</dbReference>
<feature type="domain" description="CN hydrolase" evidence="10">
    <location>
        <begin position="259"/>
        <end position="500"/>
    </location>
</feature>
<keyword evidence="7 9" id="KW-0472">Membrane</keyword>
<evidence type="ECO:0000256" key="5">
    <source>
        <dbReference type="ARBA" id="ARBA00022692"/>
    </source>
</evidence>
<evidence type="ECO:0000313" key="12">
    <source>
        <dbReference type="EMBL" id="URF04725.1"/>
    </source>
</evidence>
<feature type="transmembrane region" description="Helical" evidence="9">
    <location>
        <begin position="73"/>
        <end position="94"/>
    </location>
</feature>
<dbReference type="Gene3D" id="3.60.110.10">
    <property type="entry name" value="Carbon-nitrogen hydrolase"/>
    <property type="match status" value="1"/>
</dbReference>
<keyword evidence="4 9" id="KW-0808">Transferase</keyword>
<comment type="subcellular location">
    <subcellularLocation>
        <location evidence="1 9">Cell membrane</location>
        <topology evidence="1 9">Multi-pass membrane protein</topology>
    </subcellularLocation>
</comment>
<dbReference type="InterPro" id="IPR004563">
    <property type="entry name" value="Apolipo_AcylTrfase"/>
</dbReference>
<keyword evidence="13" id="KW-1185">Reference proteome</keyword>
<evidence type="ECO:0000313" key="14">
    <source>
        <dbReference type="Proteomes" id="UP001056132"/>
    </source>
</evidence>
<evidence type="ECO:0000256" key="7">
    <source>
        <dbReference type="ARBA" id="ARBA00023136"/>
    </source>
</evidence>
<feature type="transmembrane region" description="Helical" evidence="9">
    <location>
        <begin position="224"/>
        <end position="246"/>
    </location>
</feature>
<feature type="transmembrane region" description="Helical" evidence="9">
    <location>
        <begin position="27"/>
        <end position="44"/>
    </location>
</feature>
<accession>A0AAE9L353</accession>
<protein>
    <recommendedName>
        <fullName evidence="9">Apolipoprotein N-acyltransferase</fullName>
        <shortName evidence="9">ALP N-acyltransferase</shortName>
        <ecNumber evidence="9">2.3.1.269</ecNumber>
    </recommendedName>
</protein>
<evidence type="ECO:0000256" key="4">
    <source>
        <dbReference type="ARBA" id="ARBA00022679"/>
    </source>
</evidence>
<dbReference type="EC" id="2.3.1.269" evidence="9"/>
<comment type="similarity">
    <text evidence="2 9">Belongs to the CN hydrolase family. Apolipoprotein N-acyltransferase subfamily.</text>
</comment>
<evidence type="ECO:0000259" key="10">
    <source>
        <dbReference type="PROSITE" id="PS50263"/>
    </source>
</evidence>
<evidence type="ECO:0000256" key="1">
    <source>
        <dbReference type="ARBA" id="ARBA00004651"/>
    </source>
</evidence>
<dbReference type="SUPFAM" id="SSF56317">
    <property type="entry name" value="Carbon-nitrogen hydrolase"/>
    <property type="match status" value="1"/>
</dbReference>
<evidence type="ECO:0000256" key="2">
    <source>
        <dbReference type="ARBA" id="ARBA00010065"/>
    </source>
</evidence>
<dbReference type="EMBL" id="VCIZ01000004">
    <property type="protein sequence ID" value="TSP12942.1"/>
    <property type="molecule type" value="Genomic_DNA"/>
</dbReference>
<feature type="transmembrane region" description="Helical" evidence="9">
    <location>
        <begin position="180"/>
        <end position="203"/>
    </location>
</feature>
<reference evidence="11 13" key="1">
    <citation type="submission" date="2019-05" db="EMBL/GenBank/DDBJ databases">
        <title>Whole genome sequence analysis of Cupriavidus campinensis S14E4C strain.</title>
        <authorList>
            <person name="Abbaszade G."/>
            <person name="Szabo A."/>
            <person name="Toumi M."/>
            <person name="Toth E."/>
        </authorList>
    </citation>
    <scope>NUCLEOTIDE SEQUENCE [LARGE SCALE GENOMIC DNA]</scope>
    <source>
        <strain evidence="11 13">S14E4C</strain>
    </source>
</reference>
<dbReference type="AlphaFoldDB" id="A0AAE9L353"/>
<dbReference type="EMBL" id="CP097330">
    <property type="protein sequence ID" value="URF04725.1"/>
    <property type="molecule type" value="Genomic_DNA"/>
</dbReference>
<dbReference type="KEGG" id="ccam:M5D45_02425"/>
<proteinExistence type="inferred from homology"/>
<keyword evidence="5 9" id="KW-0812">Transmembrane</keyword>
<reference evidence="12" key="2">
    <citation type="journal article" date="2022" name="Microbiol. Resour. Announc.">
        <title>Genome Sequence of Cupriavidus campinensis Strain G5, a Member of a Bacterial Consortium Capable of Polyethylene Degradation.</title>
        <authorList>
            <person name="Schneider B."/>
            <person name="Pfeiffer F."/>
            <person name="Dyall-Smith M."/>
            <person name="Kunte H.J."/>
        </authorList>
    </citation>
    <scope>NUCLEOTIDE SEQUENCE</scope>
    <source>
        <strain evidence="12">G5</strain>
    </source>
</reference>
<comment type="catalytic activity">
    <reaction evidence="9">
        <text>N-terminal S-1,2-diacyl-sn-glyceryl-L-cysteinyl-[lipoprotein] + a glycerophospholipid = N-acyl-S-1,2-diacyl-sn-glyceryl-L-cysteinyl-[lipoprotein] + a 2-acyl-sn-glycero-3-phospholipid + H(+)</text>
        <dbReference type="Rhea" id="RHEA:48228"/>
        <dbReference type="Rhea" id="RHEA-COMP:14681"/>
        <dbReference type="Rhea" id="RHEA-COMP:14684"/>
        <dbReference type="ChEBI" id="CHEBI:15378"/>
        <dbReference type="ChEBI" id="CHEBI:136912"/>
        <dbReference type="ChEBI" id="CHEBI:140656"/>
        <dbReference type="ChEBI" id="CHEBI:140657"/>
        <dbReference type="ChEBI" id="CHEBI:140660"/>
        <dbReference type="EC" id="2.3.1.269"/>
    </reaction>
</comment>
<organism evidence="12 14">
    <name type="scientific">Cupriavidus campinensis</name>
    <dbReference type="NCBI Taxonomy" id="151783"/>
    <lineage>
        <taxon>Bacteria</taxon>
        <taxon>Pseudomonadati</taxon>
        <taxon>Pseudomonadota</taxon>
        <taxon>Betaproteobacteria</taxon>
        <taxon>Burkholderiales</taxon>
        <taxon>Burkholderiaceae</taxon>
        <taxon>Cupriavidus</taxon>
    </lineage>
</organism>
<dbReference type="InterPro" id="IPR045378">
    <property type="entry name" value="LNT_N"/>
</dbReference>
<gene>
    <name evidence="9 12" type="primary">lnt</name>
    <name evidence="11" type="ORF">FGG12_08500</name>
    <name evidence="12" type="ORF">M5D45_02425</name>
</gene>
<feature type="transmembrane region" description="Helical" evidence="9">
    <location>
        <begin position="507"/>
        <end position="529"/>
    </location>
</feature>
<dbReference type="Pfam" id="PF20154">
    <property type="entry name" value="LNT_N"/>
    <property type="match status" value="1"/>
</dbReference>
<dbReference type="Proteomes" id="UP001056132">
    <property type="component" value="Chromosome 1"/>
</dbReference>